<protein>
    <submittedName>
        <fullName evidence="1">Uncharacterized protein</fullName>
    </submittedName>
</protein>
<organism evidence="1 2">
    <name type="scientific">Novipirellula caenicola</name>
    <dbReference type="NCBI Taxonomy" id="1536901"/>
    <lineage>
        <taxon>Bacteria</taxon>
        <taxon>Pseudomonadati</taxon>
        <taxon>Planctomycetota</taxon>
        <taxon>Planctomycetia</taxon>
        <taxon>Pirellulales</taxon>
        <taxon>Pirellulaceae</taxon>
        <taxon>Novipirellula</taxon>
    </lineage>
</organism>
<dbReference type="Proteomes" id="UP001416858">
    <property type="component" value="Unassembled WGS sequence"/>
</dbReference>
<keyword evidence="2" id="KW-1185">Reference proteome</keyword>
<proteinExistence type="predicted"/>
<accession>A0ABP9VUD9</accession>
<dbReference type="EMBL" id="BAABRO010000005">
    <property type="protein sequence ID" value="GAA5507397.1"/>
    <property type="molecule type" value="Genomic_DNA"/>
</dbReference>
<comment type="caution">
    <text evidence="1">The sequence shown here is derived from an EMBL/GenBank/DDBJ whole genome shotgun (WGS) entry which is preliminary data.</text>
</comment>
<evidence type="ECO:0000313" key="2">
    <source>
        <dbReference type="Proteomes" id="UP001416858"/>
    </source>
</evidence>
<evidence type="ECO:0000313" key="1">
    <source>
        <dbReference type="EMBL" id="GAA5507397.1"/>
    </source>
</evidence>
<name>A0ABP9VUD9_9BACT</name>
<reference evidence="1 2" key="1">
    <citation type="submission" date="2024-02" db="EMBL/GenBank/DDBJ databases">
        <title>Rhodopirellula caenicola NBRC 110016.</title>
        <authorList>
            <person name="Ichikawa N."/>
            <person name="Katano-Makiyama Y."/>
            <person name="Hidaka K."/>
        </authorList>
    </citation>
    <scope>NUCLEOTIDE SEQUENCE [LARGE SCALE GENOMIC DNA]</scope>
    <source>
        <strain evidence="1 2">NBRC 110016</strain>
    </source>
</reference>
<sequence length="48" mass="5695">MPEYNVGDEYEYRVAEYEYQEGRKPEPNRALEADLRGFSEGKSIVRPR</sequence>
<gene>
    <name evidence="1" type="ORF">Rcae01_02853</name>
</gene>